<organism evidence="16 17">
    <name type="scientific">Schistosoma mekongi</name>
    <name type="common">Parasitic worm</name>
    <dbReference type="NCBI Taxonomy" id="38744"/>
    <lineage>
        <taxon>Eukaryota</taxon>
        <taxon>Metazoa</taxon>
        <taxon>Spiralia</taxon>
        <taxon>Lophotrochozoa</taxon>
        <taxon>Platyhelminthes</taxon>
        <taxon>Trematoda</taxon>
        <taxon>Digenea</taxon>
        <taxon>Strigeidida</taxon>
        <taxon>Schistosomatoidea</taxon>
        <taxon>Schistosomatidae</taxon>
        <taxon>Schistosoma</taxon>
    </lineage>
</organism>
<comment type="catalytic activity">
    <reaction evidence="1">
        <text>S-ubiquitinyl-[E1 ubiquitin-activating enzyme]-L-cysteine + [E2 ubiquitin-conjugating enzyme]-L-cysteine = [E1 ubiquitin-activating enzyme]-L-cysteine + S-ubiquitinyl-[E2 ubiquitin-conjugating enzyme]-L-cysteine.</text>
        <dbReference type="EC" id="2.3.2.23"/>
    </reaction>
</comment>
<dbReference type="GO" id="GO:0005524">
    <property type="term" value="F:ATP binding"/>
    <property type="evidence" value="ECO:0007669"/>
    <property type="project" value="UniProtKB-UniRule"/>
</dbReference>
<keyword evidence="17" id="KW-1185">Reference proteome</keyword>
<feature type="domain" description="UBC core" evidence="15">
    <location>
        <begin position="4"/>
        <end position="164"/>
    </location>
</feature>
<reference evidence="16" key="1">
    <citation type="submission" date="2022-04" db="EMBL/GenBank/DDBJ databases">
        <authorList>
            <person name="Xu L."/>
            <person name="Lv Z."/>
        </authorList>
    </citation>
    <scope>NUCLEOTIDE SEQUENCE</scope>
    <source>
        <strain evidence="16">LV_2022a</strain>
    </source>
</reference>
<evidence type="ECO:0000256" key="11">
    <source>
        <dbReference type="ARBA" id="ARBA00079258"/>
    </source>
</evidence>
<dbReference type="EMBL" id="JALJAT010000008">
    <property type="protein sequence ID" value="KAK4467760.1"/>
    <property type="molecule type" value="Genomic_DNA"/>
</dbReference>
<comment type="subunit">
    <text evidence="8">Interacts with AUP1 (via C-terminus); the interaction recruits UBE2G2 to lipid droplets. Interacts with ubiquitin ligases AMFR/gp78 and RNF139/TRC8; recruitment to lipid droplets by AUP1 facilitates interaction of UBE2G2 with AMFR and RNF139, leading to sterol-induced ubiquitination of 3-hydroxy-3-methylglutaryl coenzyme A reductase and its subsequent proteasomal degradation.</text>
</comment>
<dbReference type="SMART" id="SM00212">
    <property type="entry name" value="UBCc"/>
    <property type="match status" value="1"/>
</dbReference>
<keyword evidence="4 14" id="KW-0547">Nucleotide-binding</keyword>
<evidence type="ECO:0000256" key="14">
    <source>
        <dbReference type="RuleBase" id="RU362109"/>
    </source>
</evidence>
<dbReference type="PANTHER" id="PTHR24067">
    <property type="entry name" value="UBIQUITIN-CONJUGATING ENZYME E2"/>
    <property type="match status" value="1"/>
</dbReference>
<evidence type="ECO:0000313" key="17">
    <source>
        <dbReference type="Proteomes" id="UP001292079"/>
    </source>
</evidence>
<dbReference type="EC" id="2.3.2.23" evidence="2"/>
<dbReference type="SUPFAM" id="SSF54495">
    <property type="entry name" value="UBC-like"/>
    <property type="match status" value="1"/>
</dbReference>
<accession>A0AAE1Z615</accession>
<dbReference type="Pfam" id="PF00179">
    <property type="entry name" value="UQ_con"/>
    <property type="match status" value="1"/>
</dbReference>
<protein>
    <recommendedName>
        <fullName evidence="9">Ubiquitin-conjugating enzyme E2 G2</fullName>
        <ecNumber evidence="2">2.3.2.23</ecNumber>
    </recommendedName>
    <alternativeName>
        <fullName evidence="12">E2 ubiquitin-conjugating enzyme G2</fullName>
    </alternativeName>
    <alternativeName>
        <fullName evidence="10">Ubiquitin carrier protein G2</fullName>
    </alternativeName>
    <alternativeName>
        <fullName evidence="11">Ubiquitin-protein ligase G2</fullName>
    </alternativeName>
</protein>
<comment type="caution">
    <text evidence="16">The sequence shown here is derived from an EMBL/GenBank/DDBJ whole genome shotgun (WGS) entry which is preliminary data.</text>
</comment>
<comment type="similarity">
    <text evidence="14">Belongs to the ubiquitin-conjugating enzyme family.</text>
</comment>
<name>A0AAE1Z615_SCHME</name>
<evidence type="ECO:0000259" key="15">
    <source>
        <dbReference type="PROSITE" id="PS50127"/>
    </source>
</evidence>
<comment type="function">
    <text evidence="7">Accepts ubiquitin from the E1 complex and catalyzes its covalent attachment to other proteins. In vitro catalyzes 'Lys-48'-linked polyubiquitination. Involved in endoplasmic reticulum-associated degradation (ERAD). Required for sterol-induced ubiquitination of 3-hydroxy-3-methylglutaryl coenzyme A reductase and its subsequent proteasomal degradation.</text>
</comment>
<evidence type="ECO:0000256" key="6">
    <source>
        <dbReference type="ARBA" id="ARBA00022840"/>
    </source>
</evidence>
<dbReference type="GO" id="GO:0061631">
    <property type="term" value="F:ubiquitin conjugating enzyme activity"/>
    <property type="evidence" value="ECO:0007669"/>
    <property type="project" value="UniProtKB-EC"/>
</dbReference>
<dbReference type="GO" id="GO:0036503">
    <property type="term" value="P:ERAD pathway"/>
    <property type="evidence" value="ECO:0007669"/>
    <property type="project" value="UniProtKB-ARBA"/>
</dbReference>
<dbReference type="InterPro" id="IPR023313">
    <property type="entry name" value="UBQ-conjugating_AS"/>
</dbReference>
<dbReference type="AlphaFoldDB" id="A0AAE1Z615"/>
<evidence type="ECO:0000256" key="3">
    <source>
        <dbReference type="ARBA" id="ARBA00022679"/>
    </source>
</evidence>
<dbReference type="FunFam" id="3.10.110.10:FF:000008">
    <property type="entry name" value="Ubiquitin-conjugating enzyme E2 G2"/>
    <property type="match status" value="1"/>
</dbReference>
<proteinExistence type="inferred from homology"/>
<evidence type="ECO:0000256" key="1">
    <source>
        <dbReference type="ARBA" id="ARBA00000485"/>
    </source>
</evidence>
<dbReference type="PROSITE" id="PS00183">
    <property type="entry name" value="UBC_1"/>
    <property type="match status" value="1"/>
</dbReference>
<evidence type="ECO:0000256" key="8">
    <source>
        <dbReference type="ARBA" id="ARBA00063420"/>
    </source>
</evidence>
<evidence type="ECO:0000256" key="10">
    <source>
        <dbReference type="ARBA" id="ARBA00076340"/>
    </source>
</evidence>
<feature type="active site" description="Glycyl thioester intermediate" evidence="13">
    <location>
        <position position="89"/>
    </location>
</feature>
<dbReference type="CDD" id="cd23796">
    <property type="entry name" value="UBCc_UBE2G2"/>
    <property type="match status" value="1"/>
</dbReference>
<dbReference type="InterPro" id="IPR000608">
    <property type="entry name" value="UBC"/>
</dbReference>
<keyword evidence="6 14" id="KW-0067">ATP-binding</keyword>
<gene>
    <name evidence="16" type="ORF">MN116_008690</name>
</gene>
<sequence length="165" mass="18082">MAGCALKRLMAEYKQLTINPPEGIVAGPVDERNFLEWEALIAGPEGTPFDGGVFSVRLNFPTDYPLSPPKVKFLSEVFHPNIYPDGHVCISILHAPGDDPLGYESSVERWSPVQSVEKILLSIVSMLAEPNDESAANVDAAKTWREDKALFHSMALRSVSSSLDI</sequence>
<evidence type="ECO:0000256" key="5">
    <source>
        <dbReference type="ARBA" id="ARBA00022786"/>
    </source>
</evidence>
<dbReference type="InterPro" id="IPR050113">
    <property type="entry name" value="Ub_conjugating_enzyme"/>
</dbReference>
<keyword evidence="3" id="KW-0808">Transferase</keyword>
<evidence type="ECO:0000256" key="13">
    <source>
        <dbReference type="PROSITE-ProRule" id="PRU10133"/>
    </source>
</evidence>
<evidence type="ECO:0000313" key="16">
    <source>
        <dbReference type="EMBL" id="KAK4467760.1"/>
    </source>
</evidence>
<dbReference type="InterPro" id="IPR016135">
    <property type="entry name" value="UBQ-conjugating_enzyme/RWD"/>
</dbReference>
<reference evidence="16" key="2">
    <citation type="journal article" date="2023" name="Infect Dis Poverty">
        <title>Chromosome-scale genome of the human blood fluke Schistosoma mekongi and its implications for public health.</title>
        <authorList>
            <person name="Zhou M."/>
            <person name="Xu L."/>
            <person name="Xu D."/>
            <person name="Chen W."/>
            <person name="Khan J."/>
            <person name="Hu Y."/>
            <person name="Huang H."/>
            <person name="Wei H."/>
            <person name="Zhang Y."/>
            <person name="Chusongsang P."/>
            <person name="Tanasarnprasert K."/>
            <person name="Hu X."/>
            <person name="Limpanont Y."/>
            <person name="Lv Z."/>
        </authorList>
    </citation>
    <scope>NUCLEOTIDE SEQUENCE</scope>
    <source>
        <strain evidence="16">LV_2022a</strain>
    </source>
</reference>
<keyword evidence="5 14" id="KW-0833">Ubl conjugation pathway</keyword>
<dbReference type="PROSITE" id="PS50127">
    <property type="entry name" value="UBC_2"/>
    <property type="match status" value="1"/>
</dbReference>
<evidence type="ECO:0000256" key="2">
    <source>
        <dbReference type="ARBA" id="ARBA00012486"/>
    </source>
</evidence>
<evidence type="ECO:0000256" key="9">
    <source>
        <dbReference type="ARBA" id="ARBA00073285"/>
    </source>
</evidence>
<evidence type="ECO:0000256" key="4">
    <source>
        <dbReference type="ARBA" id="ARBA00022741"/>
    </source>
</evidence>
<dbReference type="Proteomes" id="UP001292079">
    <property type="component" value="Unassembled WGS sequence"/>
</dbReference>
<evidence type="ECO:0000256" key="7">
    <source>
        <dbReference type="ARBA" id="ARBA00055690"/>
    </source>
</evidence>
<evidence type="ECO:0000256" key="12">
    <source>
        <dbReference type="ARBA" id="ARBA00079959"/>
    </source>
</evidence>
<dbReference type="Gene3D" id="3.10.110.10">
    <property type="entry name" value="Ubiquitin Conjugating Enzyme"/>
    <property type="match status" value="1"/>
</dbReference>